<reference evidence="2 3" key="1">
    <citation type="submission" date="2023-09" db="EMBL/GenBank/DDBJ databases">
        <title>Genomes of two closely related lineages of the louse Polyplax serrata with different host specificities.</title>
        <authorList>
            <person name="Martinu J."/>
            <person name="Tarabai H."/>
            <person name="Stefka J."/>
            <person name="Hypsa V."/>
        </authorList>
    </citation>
    <scope>NUCLEOTIDE SEQUENCE [LARGE SCALE GENOMIC DNA]</scope>
    <source>
        <strain evidence="2">98ZLc_SE</strain>
    </source>
</reference>
<evidence type="ECO:0000313" key="3">
    <source>
        <dbReference type="Proteomes" id="UP001359485"/>
    </source>
</evidence>
<accession>A0ABR1BCZ0</accession>
<feature type="compositionally biased region" description="Polar residues" evidence="1">
    <location>
        <begin position="105"/>
        <end position="121"/>
    </location>
</feature>
<gene>
    <name evidence="2" type="ORF">RUM44_013017</name>
</gene>
<proteinExistence type="predicted"/>
<dbReference type="Proteomes" id="UP001359485">
    <property type="component" value="Unassembled WGS sequence"/>
</dbReference>
<evidence type="ECO:0000256" key="1">
    <source>
        <dbReference type="SAM" id="MobiDB-lite"/>
    </source>
</evidence>
<name>A0ABR1BCZ0_POLSC</name>
<feature type="compositionally biased region" description="Low complexity" evidence="1">
    <location>
        <begin position="15"/>
        <end position="27"/>
    </location>
</feature>
<sequence length="149" mass="15280">MDDGGSTQSEDENSVGDGDSYGSGPDSVIIEKEEVPSPSPDVAINGEDTDSCNPQAVISAGLVSTGRCPGVLYQTSNGMMYAAPSSALPNGVIFSLSPQIDPGGSSISSGRTQGNSRQQLITIPFPVLSKPSSSRDGKQEAADLSKSRK</sequence>
<protein>
    <submittedName>
        <fullName evidence="2">Uncharacterized protein</fullName>
    </submittedName>
</protein>
<feature type="compositionally biased region" description="Acidic residues" evidence="1">
    <location>
        <begin position="1"/>
        <end position="14"/>
    </location>
</feature>
<feature type="compositionally biased region" description="Basic and acidic residues" evidence="1">
    <location>
        <begin position="133"/>
        <end position="149"/>
    </location>
</feature>
<feature type="region of interest" description="Disordered" evidence="1">
    <location>
        <begin position="1"/>
        <end position="50"/>
    </location>
</feature>
<comment type="caution">
    <text evidence="2">The sequence shown here is derived from an EMBL/GenBank/DDBJ whole genome shotgun (WGS) entry which is preliminary data.</text>
</comment>
<evidence type="ECO:0000313" key="2">
    <source>
        <dbReference type="EMBL" id="KAK6641308.1"/>
    </source>
</evidence>
<dbReference type="EMBL" id="JAWJWF010000001">
    <property type="protein sequence ID" value="KAK6641308.1"/>
    <property type="molecule type" value="Genomic_DNA"/>
</dbReference>
<organism evidence="2 3">
    <name type="scientific">Polyplax serrata</name>
    <name type="common">Common mouse louse</name>
    <dbReference type="NCBI Taxonomy" id="468196"/>
    <lineage>
        <taxon>Eukaryota</taxon>
        <taxon>Metazoa</taxon>
        <taxon>Ecdysozoa</taxon>
        <taxon>Arthropoda</taxon>
        <taxon>Hexapoda</taxon>
        <taxon>Insecta</taxon>
        <taxon>Pterygota</taxon>
        <taxon>Neoptera</taxon>
        <taxon>Paraneoptera</taxon>
        <taxon>Psocodea</taxon>
        <taxon>Troctomorpha</taxon>
        <taxon>Phthiraptera</taxon>
        <taxon>Anoplura</taxon>
        <taxon>Polyplacidae</taxon>
        <taxon>Polyplax</taxon>
    </lineage>
</organism>
<feature type="region of interest" description="Disordered" evidence="1">
    <location>
        <begin position="99"/>
        <end position="149"/>
    </location>
</feature>
<keyword evidence="3" id="KW-1185">Reference proteome</keyword>